<dbReference type="OrthoDB" id="9553766at2"/>
<name>A0A6L6YGW2_9BURK</name>
<keyword evidence="2" id="KW-1185">Reference proteome</keyword>
<dbReference type="RefSeq" id="WP_160335258.1">
    <property type="nucleotide sequence ID" value="NZ_WSRP01000016.1"/>
</dbReference>
<dbReference type="Proteomes" id="UP000472580">
    <property type="component" value="Unassembled WGS sequence"/>
</dbReference>
<proteinExistence type="predicted"/>
<evidence type="ECO:0000313" key="2">
    <source>
        <dbReference type="Proteomes" id="UP000472580"/>
    </source>
</evidence>
<accession>A0A6L6YGW2</accession>
<organism evidence="1 2">
    <name type="scientific">Parasutterella muris</name>
    <dbReference type="NCBI Taxonomy" id="2565572"/>
    <lineage>
        <taxon>Bacteria</taxon>
        <taxon>Pseudomonadati</taxon>
        <taxon>Pseudomonadota</taxon>
        <taxon>Betaproteobacteria</taxon>
        <taxon>Burkholderiales</taxon>
        <taxon>Sutterellaceae</taxon>
        <taxon>Parasutterella</taxon>
    </lineage>
</organism>
<dbReference type="EMBL" id="WSRP01000016">
    <property type="protein sequence ID" value="MVX56827.1"/>
    <property type="molecule type" value="Genomic_DNA"/>
</dbReference>
<dbReference type="AlphaFoldDB" id="A0A6L6YGW2"/>
<comment type="caution">
    <text evidence="1">The sequence shown here is derived from an EMBL/GenBank/DDBJ whole genome shotgun (WGS) entry which is preliminary data.</text>
</comment>
<gene>
    <name evidence="1" type="ORF">E5987_06335</name>
</gene>
<evidence type="ECO:0000313" key="1">
    <source>
        <dbReference type="EMBL" id="MVX56827.1"/>
    </source>
</evidence>
<reference evidence="1 2" key="1">
    <citation type="submission" date="2019-12" db="EMBL/GenBank/DDBJ databases">
        <title>Microbes associate with the intestines of laboratory mice.</title>
        <authorList>
            <person name="Navarre W."/>
            <person name="Wong E."/>
        </authorList>
    </citation>
    <scope>NUCLEOTIDE SEQUENCE [LARGE SCALE GENOMIC DNA]</scope>
    <source>
        <strain evidence="1 2">NM82_D38</strain>
    </source>
</reference>
<sequence>MKSNFYEEGGGRDWGIWNSIKKEFQFGIREKSPMLAEAKLFKKIRYNAYKYRFETRPYPTEKEKALGFQYGPQYGGGGPPIPEKRVIELVEAGIFKPHLNKKR</sequence>
<protein>
    <submittedName>
        <fullName evidence="1">Uncharacterized protein</fullName>
    </submittedName>
</protein>